<keyword evidence="1" id="KW-0472">Membrane</keyword>
<gene>
    <name evidence="2" type="ORF">BTMF_LOCUS3781</name>
</gene>
<keyword evidence="3" id="KW-1185">Reference proteome</keyword>
<evidence type="ECO:0000313" key="4">
    <source>
        <dbReference type="WBParaSite" id="BTMF_0000448401-mRNA-1"/>
    </source>
</evidence>
<reference evidence="4" key="1">
    <citation type="submission" date="2017-02" db="UniProtKB">
        <authorList>
            <consortium name="WormBaseParasite"/>
        </authorList>
    </citation>
    <scope>IDENTIFICATION</scope>
</reference>
<evidence type="ECO:0000256" key="1">
    <source>
        <dbReference type="SAM" id="Phobius"/>
    </source>
</evidence>
<name>A0A0R3QDP8_9BILA</name>
<sequence length="40" mass="4797">MLYLLCRYRLCAHSNYSFLSLFILPLPSLALLFDVSRLFW</sequence>
<dbReference type="EMBL" id="UZAG01003535">
    <property type="protein sequence ID" value="VDO15495.1"/>
    <property type="molecule type" value="Genomic_DNA"/>
</dbReference>
<feature type="transmembrane region" description="Helical" evidence="1">
    <location>
        <begin position="16"/>
        <end position="35"/>
    </location>
</feature>
<keyword evidence="1" id="KW-0812">Transmembrane</keyword>
<dbReference type="Proteomes" id="UP000280834">
    <property type="component" value="Unassembled WGS sequence"/>
</dbReference>
<dbReference type="WBParaSite" id="BTMF_0000448401-mRNA-1">
    <property type="protein sequence ID" value="BTMF_0000448401-mRNA-1"/>
    <property type="gene ID" value="BTMF_0000448401"/>
</dbReference>
<reference evidence="2 3" key="2">
    <citation type="submission" date="2018-11" db="EMBL/GenBank/DDBJ databases">
        <authorList>
            <consortium name="Pathogen Informatics"/>
        </authorList>
    </citation>
    <scope>NUCLEOTIDE SEQUENCE [LARGE SCALE GENOMIC DNA]</scope>
</reference>
<evidence type="ECO:0000313" key="2">
    <source>
        <dbReference type="EMBL" id="VDO15495.1"/>
    </source>
</evidence>
<organism evidence="4">
    <name type="scientific">Brugia timori</name>
    <dbReference type="NCBI Taxonomy" id="42155"/>
    <lineage>
        <taxon>Eukaryota</taxon>
        <taxon>Metazoa</taxon>
        <taxon>Ecdysozoa</taxon>
        <taxon>Nematoda</taxon>
        <taxon>Chromadorea</taxon>
        <taxon>Rhabditida</taxon>
        <taxon>Spirurina</taxon>
        <taxon>Spiruromorpha</taxon>
        <taxon>Filarioidea</taxon>
        <taxon>Onchocercidae</taxon>
        <taxon>Brugia</taxon>
    </lineage>
</organism>
<keyword evidence="1" id="KW-1133">Transmembrane helix</keyword>
<accession>A0A0R3QDP8</accession>
<dbReference type="AlphaFoldDB" id="A0A0R3QDP8"/>
<protein>
    <submittedName>
        <fullName evidence="2 4">Uncharacterized protein</fullName>
    </submittedName>
</protein>
<evidence type="ECO:0000313" key="3">
    <source>
        <dbReference type="Proteomes" id="UP000280834"/>
    </source>
</evidence>
<proteinExistence type="predicted"/>